<dbReference type="InterPro" id="IPR052022">
    <property type="entry name" value="26kDa_periplasmic_antigen"/>
</dbReference>
<accession>A0ABU5NB98</accession>
<reference evidence="2 3" key="1">
    <citation type="submission" date="2023-03" db="EMBL/GenBank/DDBJ databases">
        <title>Host association and intracellularity evolved multiple times independently in the Rickettsiales.</title>
        <authorList>
            <person name="Castelli M."/>
            <person name="Nardi T."/>
            <person name="Gammuto L."/>
            <person name="Bellinzona G."/>
            <person name="Sabaneyeva E."/>
            <person name="Potekhin A."/>
            <person name="Serra V."/>
            <person name="Petroni G."/>
            <person name="Sassera D."/>
        </authorList>
    </citation>
    <scope>NUCLEOTIDE SEQUENCE [LARGE SCALE GENOMIC DNA]</scope>
    <source>
        <strain evidence="2 3">Sr 2-6</strain>
    </source>
</reference>
<feature type="chain" id="PRO_5047023454" evidence="1">
    <location>
        <begin position="23"/>
        <end position="239"/>
    </location>
</feature>
<dbReference type="InterPro" id="IPR007497">
    <property type="entry name" value="SIMPL/DUF541"/>
</dbReference>
<keyword evidence="1" id="KW-0732">Signal</keyword>
<feature type="signal peptide" evidence="1">
    <location>
        <begin position="1"/>
        <end position="22"/>
    </location>
</feature>
<evidence type="ECO:0000313" key="3">
    <source>
        <dbReference type="Proteomes" id="UP001291687"/>
    </source>
</evidence>
<name>A0ABU5NB98_9RICK</name>
<dbReference type="RefSeq" id="WP_322776343.1">
    <property type="nucleotide sequence ID" value="NZ_JARJFB010000018.1"/>
</dbReference>
<dbReference type="PANTHER" id="PTHR34387:SF2">
    <property type="entry name" value="SLR1258 PROTEIN"/>
    <property type="match status" value="1"/>
</dbReference>
<gene>
    <name evidence="2" type="ORF">Megvenef_00403</name>
</gene>
<dbReference type="Proteomes" id="UP001291687">
    <property type="component" value="Unassembled WGS sequence"/>
</dbReference>
<dbReference type="PANTHER" id="PTHR34387">
    <property type="entry name" value="SLR1258 PROTEIN"/>
    <property type="match status" value="1"/>
</dbReference>
<dbReference type="EMBL" id="JARJFB010000018">
    <property type="protein sequence ID" value="MEA0970439.1"/>
    <property type="molecule type" value="Genomic_DNA"/>
</dbReference>
<evidence type="ECO:0000313" key="2">
    <source>
        <dbReference type="EMBL" id="MEA0970439.1"/>
    </source>
</evidence>
<evidence type="ECO:0000256" key="1">
    <source>
        <dbReference type="SAM" id="SignalP"/>
    </source>
</evidence>
<dbReference type="Gene3D" id="3.30.70.2970">
    <property type="entry name" value="Protein of unknown function (DUF541), domain 2"/>
    <property type="match status" value="1"/>
</dbReference>
<dbReference type="Pfam" id="PF04402">
    <property type="entry name" value="SIMPL"/>
    <property type="match status" value="1"/>
</dbReference>
<dbReference type="Gene3D" id="3.30.110.170">
    <property type="entry name" value="Protein of unknown function (DUF541), domain 1"/>
    <property type="match status" value="1"/>
</dbReference>
<proteinExistence type="predicted"/>
<organism evidence="2 3">
    <name type="scientific">Candidatus Megaera venefica</name>
    <dbReference type="NCBI Taxonomy" id="2055910"/>
    <lineage>
        <taxon>Bacteria</taxon>
        <taxon>Pseudomonadati</taxon>
        <taxon>Pseudomonadota</taxon>
        <taxon>Alphaproteobacteria</taxon>
        <taxon>Rickettsiales</taxon>
        <taxon>Rickettsiaceae</taxon>
        <taxon>Candidatus Megaera</taxon>
    </lineage>
</organism>
<sequence length="239" mass="26578">MMNKITKLVVFLFLAIPLSSLAGEDKIEGTILNVSATEFIEVPEDLLVANLHYEFDGITAKEVQNQINATMTKALEKAKMLKDVKVSTQQYSVYKYEYVVNKNDERKTKWKGSQGVIISGKTIDNILKLVGELQEIGLAVDGLSYTISNDTREEIRDSLMELAVEKLMKKSKRVAKALGKDMIKVVSINVDADTSRPYPVMQYAMRMGSVAKDEMNSPVAEPGQSQISMTVSATIMIKD</sequence>
<protein>
    <submittedName>
        <fullName evidence="2">DUF541 domain-containing protein</fullName>
    </submittedName>
</protein>
<comment type="caution">
    <text evidence="2">The sequence shown here is derived from an EMBL/GenBank/DDBJ whole genome shotgun (WGS) entry which is preliminary data.</text>
</comment>
<keyword evidence="3" id="KW-1185">Reference proteome</keyword>